<proteinExistence type="predicted"/>
<dbReference type="Pfam" id="PF24626">
    <property type="entry name" value="SH3_Tf2-1"/>
    <property type="match status" value="1"/>
</dbReference>
<protein>
    <submittedName>
        <fullName evidence="3">Putative reverse transcriptase domain-containing protein</fullName>
    </submittedName>
</protein>
<organism evidence="3">
    <name type="scientific">Tanacetum cinerariifolium</name>
    <name type="common">Dalmatian daisy</name>
    <name type="synonym">Chrysanthemum cinerariifolium</name>
    <dbReference type="NCBI Taxonomy" id="118510"/>
    <lineage>
        <taxon>Eukaryota</taxon>
        <taxon>Viridiplantae</taxon>
        <taxon>Streptophyta</taxon>
        <taxon>Embryophyta</taxon>
        <taxon>Tracheophyta</taxon>
        <taxon>Spermatophyta</taxon>
        <taxon>Magnoliopsida</taxon>
        <taxon>eudicotyledons</taxon>
        <taxon>Gunneridae</taxon>
        <taxon>Pentapetalae</taxon>
        <taxon>asterids</taxon>
        <taxon>campanulids</taxon>
        <taxon>Asterales</taxon>
        <taxon>Asteraceae</taxon>
        <taxon>Asteroideae</taxon>
        <taxon>Anthemideae</taxon>
        <taxon>Anthemidinae</taxon>
        <taxon>Tanacetum</taxon>
    </lineage>
</organism>
<feature type="domain" description="Tf2-1-like SH3-like" evidence="2">
    <location>
        <begin position="245"/>
        <end position="293"/>
    </location>
</feature>
<gene>
    <name evidence="3" type="ORF">Tci_049455</name>
</gene>
<keyword evidence="3" id="KW-0548">Nucleotidyltransferase</keyword>
<dbReference type="EMBL" id="BKCJ010007481">
    <property type="protein sequence ID" value="GEU77477.1"/>
    <property type="molecule type" value="Genomic_DNA"/>
</dbReference>
<feature type="region of interest" description="Disordered" evidence="1">
    <location>
        <begin position="71"/>
        <end position="93"/>
    </location>
</feature>
<dbReference type="GO" id="GO:0003964">
    <property type="term" value="F:RNA-directed DNA polymerase activity"/>
    <property type="evidence" value="ECO:0007669"/>
    <property type="project" value="UniProtKB-KW"/>
</dbReference>
<reference evidence="3" key="1">
    <citation type="journal article" date="2019" name="Sci. Rep.">
        <title>Draft genome of Tanacetum cinerariifolium, the natural source of mosquito coil.</title>
        <authorList>
            <person name="Yamashiro T."/>
            <person name="Shiraishi A."/>
            <person name="Satake H."/>
            <person name="Nakayama K."/>
        </authorList>
    </citation>
    <scope>NUCLEOTIDE SEQUENCE</scope>
</reference>
<name>A0A6L2MW58_TANCI</name>
<keyword evidence="3" id="KW-0808">Transferase</keyword>
<evidence type="ECO:0000313" key="3">
    <source>
        <dbReference type="EMBL" id="GEU77477.1"/>
    </source>
</evidence>
<comment type="caution">
    <text evidence="3">The sequence shown here is derived from an EMBL/GenBank/DDBJ whole genome shotgun (WGS) entry which is preliminary data.</text>
</comment>
<evidence type="ECO:0000256" key="1">
    <source>
        <dbReference type="SAM" id="MobiDB-lite"/>
    </source>
</evidence>
<dbReference type="PANTHER" id="PTHR46148:SF59">
    <property type="entry name" value="NUCLEOTIDYLTRANSFERASE, RIBONUCLEASE H"/>
    <property type="match status" value="1"/>
</dbReference>
<dbReference type="PANTHER" id="PTHR46148">
    <property type="entry name" value="CHROMO DOMAIN-CONTAINING PROTEIN"/>
    <property type="match status" value="1"/>
</dbReference>
<dbReference type="AlphaFoldDB" id="A0A6L2MW58"/>
<accession>A0A6L2MW58</accession>
<sequence>MGIDEMVEATLLSLTLHKTALIAEAQENIAKVQEKLDEEEIDKMVKGSTDDESYATIFAYTILNDECADVDDTGNKIEPGGQNENPKRVSNDDEIEKEKVGKVQNIVEKKVVNETNVEAEKIAKVVKEKEVTDEVVNVTEKIQDVLKHCDTIVPELTVAKTNEMIKKEMPRLVKLAVDKDREVSYVDISGMVSKEFAAHGPKLIEELFWGKHCEKLFWKATKCKGIFFEWKTNSTNDKASGAMHCGKKGKLAPRLVGPFEITEQVGLVAYRLKLPQELTGVHDTFHVSNLKKCLAHKTLHVPFEEIRIDAKLHFIEEPVEIMDREIKKLKRSRILIVNVRWNSK</sequence>
<keyword evidence="3" id="KW-0695">RNA-directed DNA polymerase</keyword>
<dbReference type="InterPro" id="IPR056924">
    <property type="entry name" value="SH3_Tf2-1"/>
</dbReference>
<evidence type="ECO:0000259" key="2">
    <source>
        <dbReference type="Pfam" id="PF24626"/>
    </source>
</evidence>